<dbReference type="Pfam" id="PF06259">
    <property type="entry name" value="Abhydrolase_8"/>
    <property type="match status" value="1"/>
</dbReference>
<evidence type="ECO:0000256" key="1">
    <source>
        <dbReference type="SAM" id="MobiDB-lite"/>
    </source>
</evidence>
<reference evidence="3 4" key="1">
    <citation type="submission" date="2020-07" db="EMBL/GenBank/DDBJ databases">
        <title>Sequencing the genomes of 1000 actinobacteria strains.</title>
        <authorList>
            <person name="Klenk H.-P."/>
        </authorList>
    </citation>
    <scope>NUCLEOTIDE SEQUENCE [LARGE SCALE GENOMIC DNA]</scope>
    <source>
        <strain evidence="3 4">DSM 23819</strain>
    </source>
</reference>
<keyword evidence="4" id="KW-1185">Reference proteome</keyword>
<proteinExistence type="predicted"/>
<evidence type="ECO:0000259" key="2">
    <source>
        <dbReference type="Pfam" id="PF06259"/>
    </source>
</evidence>
<accession>A0A7Y9RXS9</accession>
<dbReference type="Proteomes" id="UP000540656">
    <property type="component" value="Unassembled WGS sequence"/>
</dbReference>
<gene>
    <name evidence="3" type="ORF">BJ980_001565</name>
</gene>
<organism evidence="3 4">
    <name type="scientific">Nocardioides daedukensis</name>
    <dbReference type="NCBI Taxonomy" id="634462"/>
    <lineage>
        <taxon>Bacteria</taxon>
        <taxon>Bacillati</taxon>
        <taxon>Actinomycetota</taxon>
        <taxon>Actinomycetes</taxon>
        <taxon>Propionibacteriales</taxon>
        <taxon>Nocardioidaceae</taxon>
        <taxon>Nocardioides</taxon>
    </lineage>
</organism>
<dbReference type="EMBL" id="JACCAA010000001">
    <property type="protein sequence ID" value="NYG58642.1"/>
    <property type="molecule type" value="Genomic_DNA"/>
</dbReference>
<feature type="domain" description="DUF1023" evidence="2">
    <location>
        <begin position="324"/>
        <end position="490"/>
    </location>
</feature>
<evidence type="ECO:0000313" key="3">
    <source>
        <dbReference type="EMBL" id="NYG58642.1"/>
    </source>
</evidence>
<name>A0A7Y9RXS9_9ACTN</name>
<protein>
    <submittedName>
        <fullName evidence="3">Pimeloyl-ACP methyl ester carboxylesterase</fullName>
    </submittedName>
</protein>
<dbReference type="Gene3D" id="3.40.50.1820">
    <property type="entry name" value="alpha/beta hydrolase"/>
    <property type="match status" value="1"/>
</dbReference>
<dbReference type="AlphaFoldDB" id="A0A7Y9RXS9"/>
<sequence>MVTVHGISFPDPRPETIVEVEGDPVPVDAFAETLYGIASDFEELADFAWTASRPGARPWIGDDADAYATSAESVQTDANTLQTGMRRVARAVTIHAQVLEELRTLRDQLVERRAAANSWRTSLIGELRAMEEPLHPITRSGYENAAQTLRDDYGELVSDHAKLKRELRANDRTMNKAFTTNQTLADIAAANDASAALAGNALLKNGGPMGLLFRSPEAAREWWEGLSAEERHALLVESPEVIGRMDGLPADVRDEANRILLDEQIAGLTEKQEDGTISPHEASVLDNAQHVDDAVRQVEKYVDPLTGEHPPIQLWMYDPEKYGTDSGSVAISIGDLDTADNLAVRVPGITSDIDGISAMTRDATNVYEAARFNGNGENSVASMIWLGYDAPSGITDPATLTEHRAEDGGATLANDIDGLRASRADNPAHLTLIGHSYGSTTAGHAAGDHDIDIDDLVLVGSPGGGYSDVGAYDMDGDNVWAGRNSRDLVGALGDHGDVSPGRIGAGLGRDPAEDKFGGQRFTAEDPDRNGWHRGIEAHGNYFNEDSESLYNIGRIVDGADEYVVHADHVHDPWFGGPEDPEIDRDPVETPDTGEVTYK</sequence>
<feature type="region of interest" description="Disordered" evidence="1">
    <location>
        <begin position="573"/>
        <end position="598"/>
    </location>
</feature>
<dbReference type="SUPFAM" id="SSF53474">
    <property type="entry name" value="alpha/beta-Hydrolases"/>
    <property type="match status" value="1"/>
</dbReference>
<dbReference type="RefSeq" id="WP_179501787.1">
    <property type="nucleotide sequence ID" value="NZ_JACCAA010000001.1"/>
</dbReference>
<dbReference type="InterPro" id="IPR010427">
    <property type="entry name" value="DUF1023"/>
</dbReference>
<dbReference type="InterPro" id="IPR029058">
    <property type="entry name" value="AB_hydrolase_fold"/>
</dbReference>
<evidence type="ECO:0000313" key="4">
    <source>
        <dbReference type="Proteomes" id="UP000540656"/>
    </source>
</evidence>
<comment type="caution">
    <text evidence="3">The sequence shown here is derived from an EMBL/GenBank/DDBJ whole genome shotgun (WGS) entry which is preliminary data.</text>
</comment>